<dbReference type="PROSITE" id="PS50837">
    <property type="entry name" value="NACHT"/>
    <property type="match status" value="1"/>
</dbReference>
<keyword evidence="3" id="KW-1185">Reference proteome</keyword>
<evidence type="ECO:0000259" key="1">
    <source>
        <dbReference type="PROSITE" id="PS50837"/>
    </source>
</evidence>
<comment type="caution">
    <text evidence="2">The sequence shown here is derived from an EMBL/GenBank/DDBJ whole genome shotgun (WGS) entry which is preliminary data.</text>
</comment>
<dbReference type="Gene3D" id="3.40.50.300">
    <property type="entry name" value="P-loop containing nucleotide triphosphate hydrolases"/>
    <property type="match status" value="1"/>
</dbReference>
<proteinExistence type="predicted"/>
<accession>A0ABW9WHD5</accession>
<protein>
    <submittedName>
        <fullName evidence="2">NACHT domain-containing protein</fullName>
    </submittedName>
</protein>
<dbReference type="InterPro" id="IPR007111">
    <property type="entry name" value="NACHT_NTPase"/>
</dbReference>
<dbReference type="RefSeq" id="WP_161045405.1">
    <property type="nucleotide sequence ID" value="NZ_WWCS01000007.1"/>
</dbReference>
<feature type="domain" description="NACHT" evidence="1">
    <location>
        <begin position="105"/>
        <end position="218"/>
    </location>
</feature>
<dbReference type="InterPro" id="IPR027417">
    <property type="entry name" value="P-loop_NTPase"/>
</dbReference>
<evidence type="ECO:0000313" key="2">
    <source>
        <dbReference type="EMBL" id="MYN40343.1"/>
    </source>
</evidence>
<gene>
    <name evidence="2" type="ORF">GTP55_13255</name>
</gene>
<dbReference type="SUPFAM" id="SSF52540">
    <property type="entry name" value="P-loop containing nucleoside triphosphate hydrolases"/>
    <property type="match status" value="1"/>
</dbReference>
<evidence type="ECO:0000313" key="3">
    <source>
        <dbReference type="Proteomes" id="UP000466332"/>
    </source>
</evidence>
<dbReference type="Pfam" id="PF22711">
    <property type="entry name" value="SNaCT5"/>
    <property type="match status" value="1"/>
</dbReference>
<dbReference type="Proteomes" id="UP000466332">
    <property type="component" value="Unassembled WGS sequence"/>
</dbReference>
<organism evidence="2 3">
    <name type="scientific">Duganella margarita</name>
    <dbReference type="NCBI Taxonomy" id="2692170"/>
    <lineage>
        <taxon>Bacteria</taxon>
        <taxon>Pseudomonadati</taxon>
        <taxon>Pseudomonadota</taxon>
        <taxon>Betaproteobacteria</taxon>
        <taxon>Burkholderiales</taxon>
        <taxon>Oxalobacteraceae</taxon>
        <taxon>Telluria group</taxon>
        <taxon>Duganella</taxon>
    </lineage>
</organism>
<dbReference type="EMBL" id="WWCS01000007">
    <property type="protein sequence ID" value="MYN40343.1"/>
    <property type="molecule type" value="Genomic_DNA"/>
</dbReference>
<dbReference type="InterPro" id="IPR055036">
    <property type="entry name" value="SNaCT5"/>
</dbReference>
<sequence length="640" mass="73017">MEPATLALIAKPAAELVGRLLKPLVKKIENEISAQAQVAFHHFFGSYTKYLDNAVERHSYFTSVVFKNEQRLLEDFYIPLTLVETREKNKITIIDYPGDEINKTQKLLIVDTAGMGKTTLLKYLFLKCVSQQAGIPIFVELRKLTRKQSLLDFILTQLSDVGGKCQPDLFFKLLASGDFVIFLDGYDEIPEAERLSVTAAIQSFIEKSPGNKFILTSREEVGLTAFAQFQRYTIQPLKKQEAYTLLRKYADAALAEMLIGKLDLPENNAIHEFLTNPLLTSLLFKSFEYKHIIPLKRHIFYRQVYESLYESHDLTKEGGEFQRIKRSGLDIDRLEHLLRALGATTYKASKTEFTKEEALDFIERAKTLTSAQKISSSNILHDITHAVPLLVVDGNYLRWSHRSIQEYFAAQYICKNTKGKHVSILSDYYESSDATKHLNLIMLCADIDRAVFDQSVGARLAEGLLTAYNESYVNVDSSMETSLINERRALTAGRNQFFLRVQHTKTQPDHNEGRILYQRMISGKSVDNLNETAVHYGSPGFGTRATKIDRFIQSTKGRFELPFISKLNKSKGSLHDEFPPVEFLEITDSPDNPFNHPSVFAKINTYLEYYTDWKFDPVAAQDYLTLIAKEIKAKQAVEPW</sequence>
<name>A0ABW9WHD5_9BURK</name>
<dbReference type="Pfam" id="PF05729">
    <property type="entry name" value="NACHT"/>
    <property type="match status" value="1"/>
</dbReference>
<dbReference type="PANTHER" id="PTHR46312:SF2">
    <property type="entry name" value="NUCLEOTIDE-BINDING OLIGOMERIZATION DOMAIN-CONTAINING PROTEIN 2-LIKE"/>
    <property type="match status" value="1"/>
</dbReference>
<dbReference type="PANTHER" id="PTHR46312">
    <property type="entry name" value="NACHT DOMAIN-CONTAINING PROTEIN"/>
    <property type="match status" value="1"/>
</dbReference>
<reference evidence="2 3" key="1">
    <citation type="submission" date="2019-12" db="EMBL/GenBank/DDBJ databases">
        <title>Novel species isolated from a subtropical stream in China.</title>
        <authorList>
            <person name="Lu H."/>
        </authorList>
    </citation>
    <scope>NUCLEOTIDE SEQUENCE [LARGE SCALE GENOMIC DNA]</scope>
    <source>
        <strain evidence="2 3">FT109W</strain>
    </source>
</reference>